<feature type="transmembrane region" description="Helical" evidence="6">
    <location>
        <begin position="98"/>
        <end position="117"/>
    </location>
</feature>
<keyword evidence="8" id="KW-1185">Reference proteome</keyword>
<feature type="transmembrane region" description="Helical" evidence="6">
    <location>
        <begin position="124"/>
        <end position="145"/>
    </location>
</feature>
<gene>
    <name evidence="7" type="ORF">P775_06210</name>
</gene>
<comment type="subcellular location">
    <subcellularLocation>
        <location evidence="1">Membrane</location>
        <topology evidence="1">Multi-pass membrane protein</topology>
    </subcellularLocation>
</comment>
<comment type="caution">
    <text evidence="7">The sequence shown here is derived from an EMBL/GenBank/DDBJ whole genome shotgun (WGS) entry which is preliminary data.</text>
</comment>
<keyword evidence="3 6" id="KW-0812">Transmembrane</keyword>
<evidence type="ECO:0000256" key="2">
    <source>
        <dbReference type="ARBA" id="ARBA00007524"/>
    </source>
</evidence>
<keyword evidence="4 6" id="KW-1133">Transmembrane helix</keyword>
<dbReference type="CDD" id="cd15904">
    <property type="entry name" value="TSPO_MBR"/>
    <property type="match status" value="1"/>
</dbReference>
<protein>
    <recommendedName>
        <fullName evidence="9">CrtK</fullName>
    </recommendedName>
</protein>
<dbReference type="Proteomes" id="UP000231259">
    <property type="component" value="Unassembled WGS sequence"/>
</dbReference>
<proteinExistence type="inferred from homology"/>
<dbReference type="Pfam" id="PF03073">
    <property type="entry name" value="TspO_MBR"/>
    <property type="match status" value="1"/>
</dbReference>
<evidence type="ECO:0008006" key="9">
    <source>
        <dbReference type="Google" id="ProtNLM"/>
    </source>
</evidence>
<reference evidence="7 8" key="1">
    <citation type="submission" date="2013-09" db="EMBL/GenBank/DDBJ databases">
        <title>Genome sequencing of Phaeobacter antarcticus sp. nov. SM1211.</title>
        <authorList>
            <person name="Zhang X.-Y."/>
            <person name="Liu C."/>
            <person name="Chen X.-L."/>
            <person name="Xie B.-B."/>
            <person name="Qin Q.-L."/>
            <person name="Rong J.-C."/>
            <person name="Zhang Y.-Z."/>
        </authorList>
    </citation>
    <scope>NUCLEOTIDE SEQUENCE [LARGE SCALE GENOMIC DNA]</scope>
    <source>
        <strain evidence="7 8">SM1211</strain>
    </source>
</reference>
<dbReference type="RefSeq" id="WP_099910114.1">
    <property type="nucleotide sequence ID" value="NZ_AWWI01000047.1"/>
</dbReference>
<name>A0A2G8RJ84_9RHOB</name>
<dbReference type="InterPro" id="IPR038330">
    <property type="entry name" value="TspO/MBR-related_sf"/>
</dbReference>
<dbReference type="GO" id="GO:0033013">
    <property type="term" value="P:tetrapyrrole metabolic process"/>
    <property type="evidence" value="ECO:0007669"/>
    <property type="project" value="UniProtKB-ARBA"/>
</dbReference>
<accession>A0A2G8RJ84</accession>
<dbReference type="EMBL" id="AWWI01000047">
    <property type="protein sequence ID" value="PIL21138.1"/>
    <property type="molecule type" value="Genomic_DNA"/>
</dbReference>
<organism evidence="7 8">
    <name type="scientific">Puniceibacterium antarcticum</name>
    <dbReference type="NCBI Taxonomy" id="1206336"/>
    <lineage>
        <taxon>Bacteria</taxon>
        <taxon>Pseudomonadati</taxon>
        <taxon>Pseudomonadota</taxon>
        <taxon>Alphaproteobacteria</taxon>
        <taxon>Rhodobacterales</taxon>
        <taxon>Paracoccaceae</taxon>
        <taxon>Puniceibacterium</taxon>
    </lineage>
</organism>
<evidence type="ECO:0000313" key="8">
    <source>
        <dbReference type="Proteomes" id="UP000231259"/>
    </source>
</evidence>
<evidence type="ECO:0000256" key="1">
    <source>
        <dbReference type="ARBA" id="ARBA00004141"/>
    </source>
</evidence>
<evidence type="ECO:0000256" key="6">
    <source>
        <dbReference type="SAM" id="Phobius"/>
    </source>
</evidence>
<keyword evidence="5 6" id="KW-0472">Membrane</keyword>
<dbReference type="PANTHER" id="PTHR10057">
    <property type="entry name" value="PERIPHERAL-TYPE BENZODIAZEPINE RECEPTOR"/>
    <property type="match status" value="1"/>
</dbReference>
<evidence type="ECO:0000256" key="5">
    <source>
        <dbReference type="ARBA" id="ARBA00023136"/>
    </source>
</evidence>
<dbReference type="FunFam" id="1.20.1260.100:FF:000001">
    <property type="entry name" value="translocator protein 2"/>
    <property type="match status" value="1"/>
</dbReference>
<dbReference type="AlphaFoldDB" id="A0A2G8RJ84"/>
<feature type="transmembrane region" description="Helical" evidence="6">
    <location>
        <begin position="72"/>
        <end position="92"/>
    </location>
</feature>
<evidence type="ECO:0000256" key="4">
    <source>
        <dbReference type="ARBA" id="ARBA00022989"/>
    </source>
</evidence>
<dbReference type="GO" id="GO:0016020">
    <property type="term" value="C:membrane"/>
    <property type="evidence" value="ECO:0007669"/>
    <property type="project" value="UniProtKB-SubCell"/>
</dbReference>
<dbReference type="PIRSF" id="PIRSF005859">
    <property type="entry name" value="PBR"/>
    <property type="match status" value="1"/>
</dbReference>
<dbReference type="OrthoDB" id="9795496at2"/>
<dbReference type="PANTHER" id="PTHR10057:SF0">
    <property type="entry name" value="TRANSLOCATOR PROTEIN"/>
    <property type="match status" value="1"/>
</dbReference>
<evidence type="ECO:0000256" key="3">
    <source>
        <dbReference type="ARBA" id="ARBA00022692"/>
    </source>
</evidence>
<evidence type="ECO:0000313" key="7">
    <source>
        <dbReference type="EMBL" id="PIL21138.1"/>
    </source>
</evidence>
<comment type="similarity">
    <text evidence="2">Belongs to the TspO/BZRP family.</text>
</comment>
<dbReference type="NCBIfam" id="NF047825">
    <property type="entry name" value="T-richsensTspOAlph"/>
    <property type="match status" value="1"/>
</dbReference>
<sequence>MFWALFVIFLAACFSAGSTGGLFAPGQWYRDLSKPSWTPPDWAFPVVWTMLYVCMATAGTRAAMAPDNSIALALWSLQIALNGLWTPVFFGLKKIKLGMIVLSALWASVAVTLLALYQVDFIAAALFVPYLVWVTIAGALNASVWQRNPEKA</sequence>
<dbReference type="InterPro" id="IPR004307">
    <property type="entry name" value="TspO_MBR"/>
</dbReference>
<dbReference type="Gene3D" id="1.20.1260.100">
    <property type="entry name" value="TspO/MBR protein"/>
    <property type="match status" value="1"/>
</dbReference>